<dbReference type="InterPro" id="IPR050706">
    <property type="entry name" value="Cyclic-di-GMP_PDE-like"/>
</dbReference>
<dbReference type="PANTHER" id="PTHR33121">
    <property type="entry name" value="CYCLIC DI-GMP PHOSPHODIESTERASE PDEF"/>
    <property type="match status" value="1"/>
</dbReference>
<evidence type="ECO:0000313" key="5">
    <source>
        <dbReference type="Proteomes" id="UP000287198"/>
    </source>
</evidence>
<dbReference type="InterPro" id="IPR019494">
    <property type="entry name" value="FIST_C"/>
</dbReference>
<dbReference type="SUPFAM" id="SSF141868">
    <property type="entry name" value="EAL domain-like"/>
    <property type="match status" value="1"/>
</dbReference>
<dbReference type="InterPro" id="IPR035965">
    <property type="entry name" value="PAS-like_dom_sf"/>
</dbReference>
<dbReference type="Pfam" id="PF08495">
    <property type="entry name" value="FIST"/>
    <property type="match status" value="1"/>
</dbReference>
<dbReference type="NCBIfam" id="TIGR00229">
    <property type="entry name" value="sensory_box"/>
    <property type="match status" value="1"/>
</dbReference>
<evidence type="ECO:0000259" key="1">
    <source>
        <dbReference type="PROSITE" id="PS50112"/>
    </source>
</evidence>
<dbReference type="CDD" id="cd01948">
    <property type="entry name" value="EAL"/>
    <property type="match status" value="1"/>
</dbReference>
<dbReference type="Proteomes" id="UP000287198">
    <property type="component" value="Unassembled WGS sequence"/>
</dbReference>
<dbReference type="SMART" id="SM00052">
    <property type="entry name" value="EAL"/>
    <property type="match status" value="1"/>
</dbReference>
<dbReference type="SMART" id="SM00091">
    <property type="entry name" value="PAS"/>
    <property type="match status" value="1"/>
</dbReference>
<evidence type="ECO:0000259" key="3">
    <source>
        <dbReference type="PROSITE" id="PS50883"/>
    </source>
</evidence>
<dbReference type="SUPFAM" id="SSF55785">
    <property type="entry name" value="PYP-like sensor domain (PAS domain)"/>
    <property type="match status" value="1"/>
</dbReference>
<dbReference type="InterPro" id="IPR035919">
    <property type="entry name" value="EAL_sf"/>
</dbReference>
<dbReference type="InterPro" id="IPR029787">
    <property type="entry name" value="Nucleotide_cyclase"/>
</dbReference>
<dbReference type="Gene3D" id="3.30.450.20">
    <property type="entry name" value="PAS domain"/>
    <property type="match status" value="1"/>
</dbReference>
<dbReference type="GO" id="GO:0071111">
    <property type="term" value="F:cyclic-guanylate-specific phosphodiesterase activity"/>
    <property type="evidence" value="ECO:0007669"/>
    <property type="project" value="InterPro"/>
</dbReference>
<feature type="domain" description="EAL" evidence="3">
    <location>
        <begin position="714"/>
        <end position="958"/>
    </location>
</feature>
<dbReference type="SMART" id="SM01204">
    <property type="entry name" value="FIST_C"/>
    <property type="match status" value="1"/>
</dbReference>
<dbReference type="Gene3D" id="3.20.20.450">
    <property type="entry name" value="EAL domain"/>
    <property type="match status" value="1"/>
</dbReference>
<feature type="domain" description="PAC" evidence="2">
    <location>
        <begin position="500"/>
        <end position="554"/>
    </location>
</feature>
<dbReference type="PROSITE" id="PS50113">
    <property type="entry name" value="PAC"/>
    <property type="match status" value="1"/>
</dbReference>
<dbReference type="SMART" id="SM00267">
    <property type="entry name" value="GGDEF"/>
    <property type="match status" value="1"/>
</dbReference>
<evidence type="ECO:0008006" key="6">
    <source>
        <dbReference type="Google" id="ProtNLM"/>
    </source>
</evidence>
<dbReference type="InterPro" id="IPR013655">
    <property type="entry name" value="PAS_fold_3"/>
</dbReference>
<dbReference type="EMBL" id="PIPW01000001">
    <property type="protein sequence ID" value="RUO53881.1"/>
    <property type="molecule type" value="Genomic_DNA"/>
</dbReference>
<dbReference type="PANTHER" id="PTHR33121:SF79">
    <property type="entry name" value="CYCLIC DI-GMP PHOSPHODIESTERASE PDED-RELATED"/>
    <property type="match status" value="1"/>
</dbReference>
<name>A0A432XZ78_9GAMM</name>
<proteinExistence type="predicted"/>
<protein>
    <recommendedName>
        <fullName evidence="6">Diguanylate phosphodiesterase</fullName>
    </recommendedName>
</protein>
<dbReference type="SMART" id="SM00897">
    <property type="entry name" value="FIST"/>
    <property type="match status" value="1"/>
</dbReference>
<sequence length="958" mass="107646">MLLERVFGNRLFRKSTVQMLGRCIETKAEELLQHYSHTFKDEKKLKNFIQNNDLTESNGLLQVLSGCDRHQVEPLLQVLKTHLPDFSVFGVSTAGEIAQGRTLEGSLLLNFMVFEKDTKASLIRLEDHTPAQLSVLKDELGGLSPEVMIIYTNPLDDCPEEFVRELKQRLPTTLIAGANAADNFAFNETYTIVGEQTFTTGSVIAVLSGEHLMAKQEVMTGWSGIGPQFTVTKAEENVLYELDNEPLLKIYENYLGSQSLDNLPCSVMEFPFLLKRPKMSILRAAIGRNDDGIIFGGRFEVGDTVMLSFADPHELLTQTPEFKATPNVATLIFSCAARKSYLEKDIELEVSKVGSNLKANGGFFYGEFYTADADFHLLNLSTTLLFLSEGQELPEAISGSAENTLEPSTLKSLAHLARTTGQELEDSIHFLEQQQKALNYTSIVSITDPHGVITYVNGKFEEVSGYSRDELIGNTHALLRHPETPDSVFANLWRTINKNKPWKGLIRNRSKDGRSYYVQTVIVPIVDDNDEIQEFLSIRNEVTDIVEARRTIREQTHDPLTGLPNRVKLLMDLRKQETRKVGVFDVRNFKIINEYWGISHGDSLIKTIAAEFLKAAEKYALKVYQLSGASFSVRMKAGSDESVFTKICSDLKSELEDIVYQVGDDIHEVFFCVGIGDSYAKSMILAESALDDAKNNYYGSRIFSKTEQDNVKSTYFWIEEVKTALKEDRLIPFFQEISPVNQSGYSCKYEALARIKTQNGEVIAPGVFLESLKKTPYYGVLTRTIFSKSMQLLAVYDCKISINLSIQDILNDATTEFILEELRRNGGHRVIFEITESEAIQEFAVVKEFFDSIRQTGAAIAIDDFGSGYSNFAYLVELKPEFIKIDGSIIKSIAVDASSRKIAKSIIEMAHSLGIKTIAEFVSDAEIYKILEWLNVDFVQGFYISKPEEGIRNAKRLA</sequence>
<dbReference type="InterPro" id="IPR000014">
    <property type="entry name" value="PAS"/>
</dbReference>
<dbReference type="Pfam" id="PF00990">
    <property type="entry name" value="GGDEF"/>
    <property type="match status" value="1"/>
</dbReference>
<organism evidence="4 5">
    <name type="scientific">Pseudidiomarina halophila</name>
    <dbReference type="NCBI Taxonomy" id="1449799"/>
    <lineage>
        <taxon>Bacteria</taxon>
        <taxon>Pseudomonadati</taxon>
        <taxon>Pseudomonadota</taxon>
        <taxon>Gammaproteobacteria</taxon>
        <taxon>Alteromonadales</taxon>
        <taxon>Idiomarinaceae</taxon>
        <taxon>Pseudidiomarina</taxon>
    </lineage>
</organism>
<dbReference type="InterPro" id="IPR001610">
    <property type="entry name" value="PAC"/>
</dbReference>
<evidence type="ECO:0000313" key="4">
    <source>
        <dbReference type="EMBL" id="RUO53881.1"/>
    </source>
</evidence>
<evidence type="ECO:0000259" key="2">
    <source>
        <dbReference type="PROSITE" id="PS50113"/>
    </source>
</evidence>
<dbReference type="InterPro" id="IPR043128">
    <property type="entry name" value="Rev_trsase/Diguanyl_cyclase"/>
</dbReference>
<dbReference type="CDD" id="cd00130">
    <property type="entry name" value="PAS"/>
    <property type="match status" value="1"/>
</dbReference>
<dbReference type="SUPFAM" id="SSF55073">
    <property type="entry name" value="Nucleotide cyclase"/>
    <property type="match status" value="1"/>
</dbReference>
<comment type="caution">
    <text evidence="4">The sequence shown here is derived from an EMBL/GenBank/DDBJ whole genome shotgun (WGS) entry which is preliminary data.</text>
</comment>
<dbReference type="InterPro" id="IPR001633">
    <property type="entry name" value="EAL_dom"/>
</dbReference>
<dbReference type="InterPro" id="IPR000160">
    <property type="entry name" value="GGDEF_dom"/>
</dbReference>
<dbReference type="Gene3D" id="3.30.70.270">
    <property type="match status" value="1"/>
</dbReference>
<dbReference type="AlphaFoldDB" id="A0A432XZ78"/>
<dbReference type="Pfam" id="PF10442">
    <property type="entry name" value="FIST_C"/>
    <property type="match status" value="1"/>
</dbReference>
<gene>
    <name evidence="4" type="ORF">CWI69_00105</name>
</gene>
<dbReference type="PROSITE" id="PS50883">
    <property type="entry name" value="EAL"/>
    <property type="match status" value="1"/>
</dbReference>
<accession>A0A432XZ78</accession>
<dbReference type="Pfam" id="PF08447">
    <property type="entry name" value="PAS_3"/>
    <property type="match status" value="1"/>
</dbReference>
<keyword evidence="5" id="KW-1185">Reference proteome</keyword>
<dbReference type="OrthoDB" id="5894408at2"/>
<dbReference type="InterPro" id="IPR013702">
    <property type="entry name" value="FIST_domain_N"/>
</dbReference>
<dbReference type="InterPro" id="IPR000700">
    <property type="entry name" value="PAS-assoc_C"/>
</dbReference>
<dbReference type="PROSITE" id="PS50112">
    <property type="entry name" value="PAS"/>
    <property type="match status" value="1"/>
</dbReference>
<feature type="domain" description="PAS" evidence="1">
    <location>
        <begin position="444"/>
        <end position="499"/>
    </location>
</feature>
<reference evidence="5" key="1">
    <citation type="journal article" date="2018" name="Front. Microbiol.">
        <title>Genome-Based Analysis Reveals the Taxonomy and Diversity of the Family Idiomarinaceae.</title>
        <authorList>
            <person name="Liu Y."/>
            <person name="Lai Q."/>
            <person name="Shao Z."/>
        </authorList>
    </citation>
    <scope>NUCLEOTIDE SEQUENCE [LARGE SCALE GENOMIC DNA]</scope>
    <source>
        <strain evidence="5">BH195</strain>
    </source>
</reference>
<dbReference type="SMART" id="SM00086">
    <property type="entry name" value="PAC"/>
    <property type="match status" value="1"/>
</dbReference>
<dbReference type="Pfam" id="PF00563">
    <property type="entry name" value="EAL"/>
    <property type="match status" value="1"/>
</dbReference>